<feature type="compositionally biased region" description="Acidic residues" evidence="1">
    <location>
        <begin position="30"/>
        <end position="41"/>
    </location>
</feature>
<evidence type="ECO:0000256" key="1">
    <source>
        <dbReference type="SAM" id="MobiDB-lite"/>
    </source>
</evidence>
<reference evidence="2 3" key="1">
    <citation type="journal article" date="2013" name="PLoS ONE">
        <title>Assembly-driven community genomics of a hypersaline microbial ecosystem.</title>
        <authorList>
            <person name="Podell S."/>
            <person name="Ugalde J.A."/>
            <person name="Narasingarao P."/>
            <person name="Banfield J.F."/>
            <person name="Heidelberg K.B."/>
            <person name="Allen E.E."/>
        </authorList>
    </citation>
    <scope>NUCLEOTIDE SEQUENCE [LARGE SCALE GENOMIC DNA]</scope>
    <source>
        <strain evidence="3">J07HQW2</strain>
    </source>
</reference>
<accession>U1NJZ8</accession>
<dbReference type="EMBL" id="KE356561">
    <property type="protein sequence ID" value="ERG97288.1"/>
    <property type="molecule type" value="Genomic_DNA"/>
</dbReference>
<sequence>MKRALSGPDLVTPSRAEALVKQADAKLQSTDDDDQDDDGPSVDELWADVTEPGDGTIVVIDTEEGDR</sequence>
<proteinExistence type="predicted"/>
<dbReference type="AlphaFoldDB" id="U1NJZ8"/>
<name>U1NJZ8_9EURY</name>
<evidence type="ECO:0000313" key="3">
    <source>
        <dbReference type="Proteomes" id="UP000030710"/>
    </source>
</evidence>
<protein>
    <submittedName>
        <fullName evidence="2">Uncharacterized protein</fullName>
    </submittedName>
</protein>
<dbReference type="Proteomes" id="UP000030710">
    <property type="component" value="Unassembled WGS sequence"/>
</dbReference>
<dbReference type="HOGENOM" id="CLU_2802158_0_0_2"/>
<evidence type="ECO:0000313" key="2">
    <source>
        <dbReference type="EMBL" id="ERG97288.1"/>
    </source>
</evidence>
<dbReference type="RefSeq" id="WP_021056749.1">
    <property type="nucleotide sequence ID" value="NZ_KE356561.1"/>
</dbReference>
<gene>
    <name evidence="2" type="ORF">J07HQW2_03774</name>
</gene>
<feature type="region of interest" description="Disordered" evidence="1">
    <location>
        <begin position="23"/>
        <end position="48"/>
    </location>
</feature>
<dbReference type="STRING" id="1238425.J07HQW2_03774"/>
<organism evidence="2 3">
    <name type="scientific">Haloquadratum walsbyi J07HQW2</name>
    <dbReference type="NCBI Taxonomy" id="1238425"/>
    <lineage>
        <taxon>Archaea</taxon>
        <taxon>Methanobacteriati</taxon>
        <taxon>Methanobacteriota</taxon>
        <taxon>Stenosarchaea group</taxon>
        <taxon>Halobacteria</taxon>
        <taxon>Halobacteriales</taxon>
        <taxon>Haloferacaceae</taxon>
        <taxon>Haloquadratum</taxon>
    </lineage>
</organism>